<dbReference type="Proteomes" id="UP001501461">
    <property type="component" value="Unassembled WGS sequence"/>
</dbReference>
<dbReference type="Pfam" id="PF19890">
    <property type="entry name" value="DUF6363"/>
    <property type="match status" value="1"/>
</dbReference>
<name>A0ABN2UCY5_9MICC</name>
<evidence type="ECO:0000313" key="3">
    <source>
        <dbReference type="Proteomes" id="UP001501461"/>
    </source>
</evidence>
<keyword evidence="3" id="KW-1185">Reference proteome</keyword>
<dbReference type="InterPro" id="IPR045943">
    <property type="entry name" value="DUF6363"/>
</dbReference>
<sequence length="77" mass="8661">MTVAHRRYDDECYVPSINNAHGLRKRNLSDKAYLFIPDVMPVANGERNVEKLNAAHTLGLAQARRELPAIKEFLGLA</sequence>
<organism evidence="2 3">
    <name type="scientific">Yaniella flava</name>
    <dbReference type="NCBI Taxonomy" id="287930"/>
    <lineage>
        <taxon>Bacteria</taxon>
        <taxon>Bacillati</taxon>
        <taxon>Actinomycetota</taxon>
        <taxon>Actinomycetes</taxon>
        <taxon>Micrococcales</taxon>
        <taxon>Micrococcaceae</taxon>
        <taxon>Yaniella</taxon>
    </lineage>
</organism>
<evidence type="ECO:0000259" key="1">
    <source>
        <dbReference type="Pfam" id="PF19890"/>
    </source>
</evidence>
<comment type="caution">
    <text evidence="2">The sequence shown here is derived from an EMBL/GenBank/DDBJ whole genome shotgun (WGS) entry which is preliminary data.</text>
</comment>
<protein>
    <recommendedName>
        <fullName evidence="1">DUF6363 domain-containing protein</fullName>
    </recommendedName>
</protein>
<accession>A0ABN2UCY5</accession>
<gene>
    <name evidence="2" type="ORF">GCM10009720_12620</name>
</gene>
<proteinExistence type="predicted"/>
<reference evidence="2 3" key="1">
    <citation type="journal article" date="2019" name="Int. J. Syst. Evol. Microbiol.">
        <title>The Global Catalogue of Microorganisms (GCM) 10K type strain sequencing project: providing services to taxonomists for standard genome sequencing and annotation.</title>
        <authorList>
            <consortium name="The Broad Institute Genomics Platform"/>
            <consortium name="The Broad Institute Genome Sequencing Center for Infectious Disease"/>
            <person name="Wu L."/>
            <person name="Ma J."/>
        </authorList>
    </citation>
    <scope>NUCLEOTIDE SEQUENCE [LARGE SCALE GENOMIC DNA]</scope>
    <source>
        <strain evidence="2 3">JCM 13595</strain>
    </source>
</reference>
<evidence type="ECO:0000313" key="2">
    <source>
        <dbReference type="EMBL" id="GAA2033574.1"/>
    </source>
</evidence>
<feature type="domain" description="DUF6363" evidence="1">
    <location>
        <begin position="30"/>
        <end position="75"/>
    </location>
</feature>
<dbReference type="EMBL" id="BAAAMN010000019">
    <property type="protein sequence ID" value="GAA2033574.1"/>
    <property type="molecule type" value="Genomic_DNA"/>
</dbReference>
<dbReference type="RefSeq" id="WP_343956776.1">
    <property type="nucleotide sequence ID" value="NZ_BAAAMN010000019.1"/>
</dbReference>